<protein>
    <submittedName>
        <fullName evidence="1">Uncharacterized protein</fullName>
    </submittedName>
</protein>
<accession>A0A1S1U854</accession>
<dbReference type="Proteomes" id="UP000179840">
    <property type="component" value="Unassembled WGS sequence"/>
</dbReference>
<name>A0A1S1U854_9BURK</name>
<gene>
    <name evidence="1" type="ORF">AKG95_13585</name>
</gene>
<evidence type="ECO:0000313" key="1">
    <source>
        <dbReference type="EMBL" id="OHV95911.1"/>
    </source>
</evidence>
<sequence>MQLLKKTGLIAAALLLLILLAGWLFIKVAAARNATVYAQQWNDQRTCVIKTYVPHYGNGVPHNVVRALSTSSFFRVYHKDGSLLESTEWVLDMHEDGILDHARWGQNQTRAIYPTDMGYEGWTLPECA</sequence>
<reference evidence="1 2" key="1">
    <citation type="submission" date="2015-06" db="EMBL/GenBank/DDBJ databases">
        <title>Draft genome sequencing of a biphenyl-degrading bacterium, Janthinobacterium lividum MEG1.</title>
        <authorList>
            <person name="Shimodaira J."/>
            <person name="Hatta T."/>
        </authorList>
    </citation>
    <scope>NUCLEOTIDE SEQUENCE [LARGE SCALE GENOMIC DNA]</scope>
    <source>
        <strain evidence="1 2">MEG1</strain>
    </source>
</reference>
<dbReference type="RefSeq" id="WP_071077377.1">
    <property type="nucleotide sequence ID" value="NZ_LFKP01000008.1"/>
</dbReference>
<proteinExistence type="predicted"/>
<comment type="caution">
    <text evidence="1">The sequence shown here is derived from an EMBL/GenBank/DDBJ whole genome shotgun (WGS) entry which is preliminary data.</text>
</comment>
<dbReference type="EMBL" id="LFKP01000008">
    <property type="protein sequence ID" value="OHV95911.1"/>
    <property type="molecule type" value="Genomic_DNA"/>
</dbReference>
<dbReference type="AlphaFoldDB" id="A0A1S1U854"/>
<evidence type="ECO:0000313" key="2">
    <source>
        <dbReference type="Proteomes" id="UP000179840"/>
    </source>
</evidence>
<organism evidence="1 2">
    <name type="scientific">Janthinobacterium lividum</name>
    <dbReference type="NCBI Taxonomy" id="29581"/>
    <lineage>
        <taxon>Bacteria</taxon>
        <taxon>Pseudomonadati</taxon>
        <taxon>Pseudomonadota</taxon>
        <taxon>Betaproteobacteria</taxon>
        <taxon>Burkholderiales</taxon>
        <taxon>Oxalobacteraceae</taxon>
        <taxon>Janthinobacterium</taxon>
    </lineage>
</organism>